<evidence type="ECO:0000313" key="2">
    <source>
        <dbReference type="EMBL" id="MFD0780454.1"/>
    </source>
</evidence>
<evidence type="ECO:0000313" key="3">
    <source>
        <dbReference type="Proteomes" id="UP001597042"/>
    </source>
</evidence>
<dbReference type="InterPro" id="IPR027417">
    <property type="entry name" value="P-loop_NTPase"/>
</dbReference>
<proteinExistence type="predicted"/>
<dbReference type="PANTHER" id="PTHR43603:SF1">
    <property type="entry name" value="ZINC-REGULATED GTPASE METALLOPROTEIN ACTIVATOR 1"/>
    <property type="match status" value="1"/>
</dbReference>
<feature type="domain" description="CobW C-terminal" evidence="1">
    <location>
        <begin position="207"/>
        <end position="308"/>
    </location>
</feature>
<keyword evidence="3" id="KW-1185">Reference proteome</keyword>
<evidence type="ECO:0000259" key="1">
    <source>
        <dbReference type="SMART" id="SM00833"/>
    </source>
</evidence>
<dbReference type="Pfam" id="PF07683">
    <property type="entry name" value="CobW_C"/>
    <property type="match status" value="1"/>
</dbReference>
<dbReference type="SMART" id="SM00833">
    <property type="entry name" value="CobW_C"/>
    <property type="match status" value="1"/>
</dbReference>
<comment type="caution">
    <text evidence="2">The sequence shown here is derived from an EMBL/GenBank/DDBJ whole genome shotgun (WGS) entry which is preliminary data.</text>
</comment>
<name>A0ABW2ZPZ6_9MICO</name>
<protein>
    <submittedName>
        <fullName evidence="2">GTP-binding protein</fullName>
    </submittedName>
</protein>
<gene>
    <name evidence="2" type="ORF">ACFQZV_03965</name>
</gene>
<dbReference type="Proteomes" id="UP001597042">
    <property type="component" value="Unassembled WGS sequence"/>
</dbReference>
<dbReference type="SUPFAM" id="SSF90002">
    <property type="entry name" value="Hypothetical protein YjiA, C-terminal domain"/>
    <property type="match status" value="1"/>
</dbReference>
<dbReference type="InterPro" id="IPR011629">
    <property type="entry name" value="CobW-like_C"/>
</dbReference>
<dbReference type="InterPro" id="IPR051927">
    <property type="entry name" value="Zn_Chap_cDPG_Synth"/>
</dbReference>
<dbReference type="PANTHER" id="PTHR43603">
    <property type="entry name" value="COBW DOMAIN-CONTAINING PROTEIN DDB_G0274527"/>
    <property type="match status" value="1"/>
</dbReference>
<dbReference type="EMBL" id="JBHTIM010000001">
    <property type="protein sequence ID" value="MFD0780454.1"/>
    <property type="molecule type" value="Genomic_DNA"/>
</dbReference>
<sequence length="339" mass="36792">MEAVDVVAVVGACGPERRRFAARLAASMSAELLPASRLEGSPDPCHEAAVLSSWTTGAVVELPDETLVTEAIGAFTEAEARTNLRALVCVVDASHILDDLQREDYLSIRDDHSGVAAILIARAELIVKQIEYASVIVLVNWANVETRPLAMLMALLSSLSPRARLWLHRVGGIPVERGEVYGAGQDRAGWVCALNGDHDPHMIDGRVRVYRYEEPRPFHPGRLRKLLDRIEVGEFGTVVRSVGFCRLVTRPYAVAHWEHVGGMFTLHPMSLETPFASEAGVLAVGQDLAFFGFDLDIEALGNALGEASLTPAELDAGPTAWATFPDPFPAWVVAPDRAD</sequence>
<dbReference type="Gene3D" id="3.40.50.300">
    <property type="entry name" value="P-loop containing nucleotide triphosphate hydrolases"/>
    <property type="match status" value="1"/>
</dbReference>
<accession>A0ABW2ZPZ6</accession>
<reference evidence="3" key="1">
    <citation type="journal article" date="2019" name="Int. J. Syst. Evol. Microbiol.">
        <title>The Global Catalogue of Microorganisms (GCM) 10K type strain sequencing project: providing services to taxonomists for standard genome sequencing and annotation.</title>
        <authorList>
            <consortium name="The Broad Institute Genomics Platform"/>
            <consortium name="The Broad Institute Genome Sequencing Center for Infectious Disease"/>
            <person name="Wu L."/>
            <person name="Ma J."/>
        </authorList>
    </citation>
    <scope>NUCLEOTIDE SEQUENCE [LARGE SCALE GENOMIC DNA]</scope>
    <source>
        <strain evidence="3">CCUG 50754</strain>
    </source>
</reference>
<organism evidence="2 3">
    <name type="scientific">Microbacterium koreense</name>
    <dbReference type="NCBI Taxonomy" id="323761"/>
    <lineage>
        <taxon>Bacteria</taxon>
        <taxon>Bacillati</taxon>
        <taxon>Actinomycetota</taxon>
        <taxon>Actinomycetes</taxon>
        <taxon>Micrococcales</taxon>
        <taxon>Microbacteriaceae</taxon>
        <taxon>Microbacterium</taxon>
    </lineage>
</organism>
<dbReference type="RefSeq" id="WP_378750640.1">
    <property type="nucleotide sequence ID" value="NZ_JBHSSV010000003.1"/>
</dbReference>